<evidence type="ECO:0000259" key="5">
    <source>
        <dbReference type="Pfam" id="PF00884"/>
    </source>
</evidence>
<dbReference type="PANTHER" id="PTHR42693:SF53">
    <property type="entry name" value="ENDO-4-O-SULFATASE"/>
    <property type="match status" value="1"/>
</dbReference>
<dbReference type="PROSITE" id="PS00523">
    <property type="entry name" value="SULFATASE_1"/>
    <property type="match status" value="1"/>
</dbReference>
<evidence type="ECO:0000256" key="2">
    <source>
        <dbReference type="ARBA" id="ARBA00022723"/>
    </source>
</evidence>
<dbReference type="Proteomes" id="UP000191055">
    <property type="component" value="Unassembled WGS sequence"/>
</dbReference>
<feature type="domain" description="Sulfatase N-terminal" evidence="5">
    <location>
        <begin position="40"/>
        <end position="150"/>
    </location>
</feature>
<dbReference type="GO" id="GO:0046872">
    <property type="term" value="F:metal ion binding"/>
    <property type="evidence" value="ECO:0007669"/>
    <property type="project" value="UniProtKB-KW"/>
</dbReference>
<dbReference type="CDD" id="cd16027">
    <property type="entry name" value="SGSH"/>
    <property type="match status" value="1"/>
</dbReference>
<feature type="domain" description="Sulfatase N-terminal" evidence="5">
    <location>
        <begin position="177"/>
        <end position="321"/>
    </location>
</feature>
<dbReference type="RefSeq" id="WP_079558186.1">
    <property type="nucleotide sequence ID" value="NZ_CP021904.1"/>
</dbReference>
<name>A0A1T5HMP4_9BACT</name>
<dbReference type="Pfam" id="PF00884">
    <property type="entry name" value="Sulfatase"/>
    <property type="match status" value="2"/>
</dbReference>
<keyword evidence="2" id="KW-0479">Metal-binding</keyword>
<dbReference type="InterPro" id="IPR017850">
    <property type="entry name" value="Alkaline_phosphatase_core_sf"/>
</dbReference>
<organism evidence="6 7">
    <name type="scientific">Alkalitalea saponilacus</name>
    <dbReference type="NCBI Taxonomy" id="889453"/>
    <lineage>
        <taxon>Bacteria</taxon>
        <taxon>Pseudomonadati</taxon>
        <taxon>Bacteroidota</taxon>
        <taxon>Bacteroidia</taxon>
        <taxon>Marinilabiliales</taxon>
        <taxon>Marinilabiliaceae</taxon>
        <taxon>Alkalitalea</taxon>
    </lineage>
</organism>
<evidence type="ECO:0000256" key="3">
    <source>
        <dbReference type="ARBA" id="ARBA00022801"/>
    </source>
</evidence>
<dbReference type="OrthoDB" id="9765065at2"/>
<evidence type="ECO:0000313" key="6">
    <source>
        <dbReference type="EMBL" id="SKC21922.1"/>
    </source>
</evidence>
<comment type="similarity">
    <text evidence="1">Belongs to the sulfatase family.</text>
</comment>
<dbReference type="InterPro" id="IPR050738">
    <property type="entry name" value="Sulfatase"/>
</dbReference>
<accession>A0A1T5HMP4</accession>
<dbReference type="STRING" id="889453.SAMN03080601_02475"/>
<evidence type="ECO:0000256" key="4">
    <source>
        <dbReference type="ARBA" id="ARBA00022837"/>
    </source>
</evidence>
<dbReference type="KEGG" id="asx:CDL62_09660"/>
<protein>
    <submittedName>
        <fullName evidence="6">Arylsulfatase A</fullName>
    </submittedName>
</protein>
<keyword evidence="7" id="KW-1185">Reference proteome</keyword>
<evidence type="ECO:0000256" key="1">
    <source>
        <dbReference type="ARBA" id="ARBA00008779"/>
    </source>
</evidence>
<keyword evidence="3" id="KW-0378">Hydrolase</keyword>
<gene>
    <name evidence="6" type="ORF">SAMN03080601_02475</name>
</gene>
<dbReference type="EMBL" id="FUYV01000015">
    <property type="protein sequence ID" value="SKC21922.1"/>
    <property type="molecule type" value="Genomic_DNA"/>
</dbReference>
<proteinExistence type="inferred from homology"/>
<evidence type="ECO:0000313" key="7">
    <source>
        <dbReference type="Proteomes" id="UP000191055"/>
    </source>
</evidence>
<dbReference type="GO" id="GO:0004065">
    <property type="term" value="F:arylsulfatase activity"/>
    <property type="evidence" value="ECO:0007669"/>
    <property type="project" value="TreeGrafter"/>
</dbReference>
<reference evidence="6 7" key="1">
    <citation type="submission" date="2017-02" db="EMBL/GenBank/DDBJ databases">
        <authorList>
            <person name="Peterson S.W."/>
        </authorList>
    </citation>
    <scope>NUCLEOTIDE SEQUENCE [LARGE SCALE GENOMIC DNA]</scope>
    <source>
        <strain evidence="6 7">DSM 24412</strain>
    </source>
</reference>
<dbReference type="AlphaFoldDB" id="A0A1T5HMP4"/>
<dbReference type="SUPFAM" id="SSF53649">
    <property type="entry name" value="Alkaline phosphatase-like"/>
    <property type="match status" value="1"/>
</dbReference>
<dbReference type="InterPro" id="IPR024607">
    <property type="entry name" value="Sulfatase_CS"/>
</dbReference>
<dbReference type="InterPro" id="IPR000917">
    <property type="entry name" value="Sulfatase_N"/>
</dbReference>
<sequence>MNYTPAFSAINKTTGFIGAGLLLFGCQQASEKELELPFRPNILVISCEDISPFLGVYGDPVAQTPRLDQLAAEGIKFTNMFANVGVCAPSRASLITGMYPTAIGANHMRNYSPDGPDYKYIPENIEVYEVVLPTGVKCFTEFLREEGYYCTNNSKTDYQFASPLTAWDEDGNEAHWQNRPEGKPFFSIFNLFVSHESQVWARGDLPLTVDPDKVPVPPYFPDDSIIRHDIAVMYSNIHEMDRQAERLIKQVEDAGLLDSTIIIFYSDHGGPLPRQKRSIKESGTLVPFIVWYPNGFRKGETEERMASFVDVPATILSLAGIKPPEYMHGKAFLGKYSEDPREYVFGGRNRMDEQIDKQGFVRDERFRYIRNYYPDQVEFMPVTYRMQMPMMRRMLELYKKNELNEIQRIYFENIRGEEEFYDVLKDPHEINNLIDHPDYQGYISRLRNEFEKWDEEYNEMWHIPEIETREMFFPNDKQQIVKKPTFKLNNGNLSIESKTPGASIAYQINGEGHNPDHWFLYNGPVAINEDDKVTAIGVRAGFKNSNAAYHKEKNNYK</sequence>
<dbReference type="Gene3D" id="3.40.720.10">
    <property type="entry name" value="Alkaline Phosphatase, subunit A"/>
    <property type="match status" value="1"/>
</dbReference>
<keyword evidence="4" id="KW-0106">Calcium</keyword>
<dbReference type="PANTHER" id="PTHR42693">
    <property type="entry name" value="ARYLSULFATASE FAMILY MEMBER"/>
    <property type="match status" value="1"/>
</dbReference>